<protein>
    <recommendedName>
        <fullName evidence="3">Acyloxyacyl hydrolase</fullName>
    </recommendedName>
</protein>
<dbReference type="Gene3D" id="2.40.160.20">
    <property type="match status" value="1"/>
</dbReference>
<organism evidence="1 2">
    <name type="scientific">Nibricoccus aquaticus</name>
    <dbReference type="NCBI Taxonomy" id="2576891"/>
    <lineage>
        <taxon>Bacteria</taxon>
        <taxon>Pseudomonadati</taxon>
        <taxon>Verrucomicrobiota</taxon>
        <taxon>Opitutia</taxon>
        <taxon>Opitutales</taxon>
        <taxon>Opitutaceae</taxon>
        <taxon>Nibricoccus</taxon>
    </lineage>
</organism>
<dbReference type="Proteomes" id="UP000217265">
    <property type="component" value="Chromosome"/>
</dbReference>
<accession>A0A290QAA5</accession>
<evidence type="ECO:0000313" key="2">
    <source>
        <dbReference type="Proteomes" id="UP000217265"/>
    </source>
</evidence>
<dbReference type="InterPro" id="IPR018550">
    <property type="entry name" value="Lipid-A_deacylase-rel"/>
</dbReference>
<evidence type="ECO:0000313" key="1">
    <source>
        <dbReference type="EMBL" id="ATC65625.1"/>
    </source>
</evidence>
<gene>
    <name evidence="1" type="ORF">CMV30_17670</name>
</gene>
<reference evidence="1 2" key="1">
    <citation type="submission" date="2017-09" db="EMBL/GenBank/DDBJ databases">
        <title>Complete genome sequence of Verrucomicrobial strain HZ-65, isolated from freshwater.</title>
        <authorList>
            <person name="Choi A."/>
        </authorList>
    </citation>
    <scope>NUCLEOTIDE SEQUENCE [LARGE SCALE GENOMIC DNA]</scope>
    <source>
        <strain evidence="1 2">HZ-65</strain>
    </source>
</reference>
<proteinExistence type="predicted"/>
<name>A0A290QAA5_9BACT</name>
<dbReference type="Pfam" id="PF09411">
    <property type="entry name" value="PagL"/>
    <property type="match status" value="1"/>
</dbReference>
<dbReference type="AlphaFoldDB" id="A0A290QAA5"/>
<evidence type="ECO:0008006" key="3">
    <source>
        <dbReference type="Google" id="ProtNLM"/>
    </source>
</evidence>
<dbReference type="EMBL" id="CP023344">
    <property type="protein sequence ID" value="ATC65625.1"/>
    <property type="molecule type" value="Genomic_DNA"/>
</dbReference>
<keyword evidence="2" id="KW-1185">Reference proteome</keyword>
<sequence>MTNHVTLAVQADSSMSSFKSLALVVTFLLSRLPLVHASASAEAPASIADDRLVFHGGVSGLFDSEKPPAIALEYRWSASKAGLQPWLGAGWATDGAIFAGGGLLHTWRVASRWELVTGFGPVYYDRHEGLDLGSQLEFYSFAEAGWEISPGRRLLLRFAHISNASMSEINPGTELLTLGFSLRLP</sequence>
<dbReference type="KEGG" id="vbh:CMV30_17670"/>